<reference evidence="1" key="1">
    <citation type="submission" date="2018-11" db="EMBL/GenBank/DDBJ databases">
        <title>The sequence and de novo assembly of Larimichthys crocea genome using PacBio and Hi-C technologies.</title>
        <authorList>
            <person name="Xu P."/>
            <person name="Chen B."/>
            <person name="Zhou Z."/>
            <person name="Ke Q."/>
            <person name="Wu Y."/>
            <person name="Bai H."/>
            <person name="Pu F."/>
        </authorList>
    </citation>
    <scope>NUCLEOTIDE SEQUENCE</scope>
    <source>
        <tissue evidence="1">Muscle</tissue>
    </source>
</reference>
<organism evidence="1 2">
    <name type="scientific">Larimichthys crocea</name>
    <name type="common">Large yellow croaker</name>
    <name type="synonym">Pseudosciaena crocea</name>
    <dbReference type="NCBI Taxonomy" id="215358"/>
    <lineage>
        <taxon>Eukaryota</taxon>
        <taxon>Metazoa</taxon>
        <taxon>Chordata</taxon>
        <taxon>Craniata</taxon>
        <taxon>Vertebrata</taxon>
        <taxon>Euteleostomi</taxon>
        <taxon>Actinopterygii</taxon>
        <taxon>Neopterygii</taxon>
        <taxon>Teleostei</taxon>
        <taxon>Neoteleostei</taxon>
        <taxon>Acanthomorphata</taxon>
        <taxon>Eupercaria</taxon>
        <taxon>Sciaenidae</taxon>
        <taxon>Larimichthys</taxon>
    </lineage>
</organism>
<gene>
    <name evidence="1" type="ORF">E3U43_010448</name>
</gene>
<accession>A0ACD3RFK2</accession>
<comment type="caution">
    <text evidence="1">The sequence shown here is derived from an EMBL/GenBank/DDBJ whole genome shotgun (WGS) entry which is preliminary data.</text>
</comment>
<dbReference type="EMBL" id="CM011679">
    <property type="protein sequence ID" value="TMS18122.1"/>
    <property type="molecule type" value="Genomic_DNA"/>
</dbReference>
<proteinExistence type="predicted"/>
<dbReference type="Proteomes" id="UP000793456">
    <property type="component" value="Chromosome VI"/>
</dbReference>
<keyword evidence="2" id="KW-1185">Reference proteome</keyword>
<evidence type="ECO:0000313" key="1">
    <source>
        <dbReference type="EMBL" id="TMS18122.1"/>
    </source>
</evidence>
<name>A0ACD3RFK2_LARCR</name>
<evidence type="ECO:0000313" key="2">
    <source>
        <dbReference type="Proteomes" id="UP000793456"/>
    </source>
</evidence>
<protein>
    <submittedName>
        <fullName evidence="1">Uncharacterized protein</fullName>
    </submittedName>
</protein>
<sequence length="336" mass="37926">MLRYFTGWLRCTGYTMFPNASVPLLTTKTSKNGEATTVDIDAIMDNVSIVLYTLTVVLGITGNSVVIWVAGFKLKPKVTNVWLVNLAIADLIFCFTRVLSLTKKLFFDHWPFGVFLCKFNGFFKYANMFCSVFLLAIISLDRALCVWHPVFTKRRRTLFVARVVAVCVWITAIIFSTPYFIYRHIHLKNNLTKCSLDASVGLYSLRFLCGFMLPFIVILICYIVAGIGIRRTRLSGKSRPLRILASLVVAFFICWAPYHCLLLVKMLREPAAVLLHGAGCERAVQAESGRRVQESSCGGHRRTDNPVQRTQFGRQQRVQTKYCRGVGKESDNSGCS</sequence>